<comment type="similarity">
    <text evidence="1">Belongs to the 'phage' integrase family.</text>
</comment>
<evidence type="ECO:0000256" key="1">
    <source>
        <dbReference type="ARBA" id="ARBA00008857"/>
    </source>
</evidence>
<name>A0A6L5GSR7_9FIRM</name>
<dbReference type="InterPro" id="IPR050090">
    <property type="entry name" value="Tyrosine_recombinase_XerCD"/>
</dbReference>
<dbReference type="Gene3D" id="1.10.150.130">
    <property type="match status" value="1"/>
</dbReference>
<evidence type="ECO:0000313" key="5">
    <source>
        <dbReference type="EMBL" id="MQM73132.1"/>
    </source>
</evidence>
<accession>A0A6L5GSR7</accession>
<dbReference type="PROSITE" id="PS51898">
    <property type="entry name" value="TYR_RECOMBINASE"/>
    <property type="match status" value="1"/>
</dbReference>
<dbReference type="SUPFAM" id="SSF56349">
    <property type="entry name" value="DNA breaking-rejoining enzymes"/>
    <property type="match status" value="1"/>
</dbReference>
<dbReference type="CDD" id="cd01189">
    <property type="entry name" value="INT_ICEBs1_C_like"/>
    <property type="match status" value="1"/>
</dbReference>
<protein>
    <submittedName>
        <fullName evidence="5">Site-specific integrase</fullName>
    </submittedName>
</protein>
<dbReference type="EMBL" id="VOGB01000004">
    <property type="protein sequence ID" value="MQM73132.1"/>
    <property type="molecule type" value="Genomic_DNA"/>
</dbReference>
<evidence type="ECO:0000256" key="3">
    <source>
        <dbReference type="ARBA" id="ARBA00023172"/>
    </source>
</evidence>
<dbReference type="Proteomes" id="UP000473648">
    <property type="component" value="Unassembled WGS sequence"/>
</dbReference>
<dbReference type="Gene3D" id="1.10.443.10">
    <property type="entry name" value="Intergrase catalytic core"/>
    <property type="match status" value="1"/>
</dbReference>
<sequence length="396" mass="45025">MRKTSKNGNGMGYLRKRSDGRWELSKTITYANGDKKRKSFYGHSKAEVYRKYEAYLKDIAIMPSRHSTITVTTYMRKYFLPAKKLSLKTSSFNRLVKTVEYQVIPIIGEVNVQQLTKYNILDMLQQLQDDGKSISTRRKAYYAVRAMCNFAKGELIMQSPCDMIPVPSDDTGTDHPVLFLDDKEITVFKKELFGKYKNGTYCYGKNRWALMLELQTGLRPGEICGLLYGDINFDDKHEPESIHVRHTVIDVQDVDSDLVEKTKPVIQNSTKTKGSNRTVPLNDIARKCVLELIDANHAEKPRDKVVTSKSGGVLSPKVLTKTYNRVIAATNGAIDPKKRGAHTLRRTFATQLFERDMDIKVVSQLLGHASIQTTLDIYIGLSKNKLNKELQKLDNI</sequence>
<dbReference type="GO" id="GO:0003677">
    <property type="term" value="F:DNA binding"/>
    <property type="evidence" value="ECO:0007669"/>
    <property type="project" value="UniProtKB-KW"/>
</dbReference>
<evidence type="ECO:0000256" key="2">
    <source>
        <dbReference type="ARBA" id="ARBA00023125"/>
    </source>
</evidence>
<dbReference type="PANTHER" id="PTHR30349:SF41">
    <property type="entry name" value="INTEGRASE_RECOMBINASE PROTEIN MJ0367-RELATED"/>
    <property type="match status" value="1"/>
</dbReference>
<reference evidence="5" key="1">
    <citation type="journal article" date="2020" name="Appl. Environ. Microbiol.">
        <title>Medium-Chain Fatty Acid Synthesis by 'Candidatus Weimeria bifida' gen. nov., sp. nov., and 'Candidatus Pseudoramibacter fermentans' sp. nov.</title>
        <authorList>
            <person name="Scarborough M.J."/>
            <person name="Myers K.S."/>
            <person name="Donohue T.J."/>
            <person name="Noguera D.R."/>
        </authorList>
    </citation>
    <scope>NUCLEOTIDE SEQUENCE</scope>
    <source>
        <strain evidence="5">EUB1.1</strain>
    </source>
</reference>
<dbReference type="GO" id="GO:0015074">
    <property type="term" value="P:DNA integration"/>
    <property type="evidence" value="ECO:0007669"/>
    <property type="project" value="InterPro"/>
</dbReference>
<dbReference type="PANTHER" id="PTHR30349">
    <property type="entry name" value="PHAGE INTEGRASE-RELATED"/>
    <property type="match status" value="1"/>
</dbReference>
<keyword evidence="3" id="KW-0233">DNA recombination</keyword>
<keyword evidence="6" id="KW-1185">Reference proteome</keyword>
<dbReference type="InterPro" id="IPR010998">
    <property type="entry name" value="Integrase_recombinase_N"/>
</dbReference>
<dbReference type="InterPro" id="IPR011010">
    <property type="entry name" value="DNA_brk_join_enz"/>
</dbReference>
<evidence type="ECO:0000313" key="6">
    <source>
        <dbReference type="Proteomes" id="UP000473648"/>
    </source>
</evidence>
<dbReference type="InterPro" id="IPR002104">
    <property type="entry name" value="Integrase_catalytic"/>
</dbReference>
<organism evidence="5 6">
    <name type="scientific">Candidatus Pseudoramibacter fermentans</name>
    <dbReference type="NCBI Taxonomy" id="2594427"/>
    <lineage>
        <taxon>Bacteria</taxon>
        <taxon>Bacillati</taxon>
        <taxon>Bacillota</taxon>
        <taxon>Clostridia</taxon>
        <taxon>Eubacteriales</taxon>
        <taxon>Eubacteriaceae</taxon>
        <taxon>Pseudoramibacter</taxon>
    </lineage>
</organism>
<proteinExistence type="inferred from homology"/>
<feature type="domain" description="Tyr recombinase" evidence="4">
    <location>
        <begin position="175"/>
        <end position="391"/>
    </location>
</feature>
<keyword evidence="2" id="KW-0238">DNA-binding</keyword>
<comment type="caution">
    <text evidence="5">The sequence shown here is derived from an EMBL/GenBank/DDBJ whole genome shotgun (WGS) entry which is preliminary data.</text>
</comment>
<dbReference type="AlphaFoldDB" id="A0A6L5GSR7"/>
<dbReference type="InterPro" id="IPR013762">
    <property type="entry name" value="Integrase-like_cat_sf"/>
</dbReference>
<dbReference type="Pfam" id="PF00589">
    <property type="entry name" value="Phage_integrase"/>
    <property type="match status" value="1"/>
</dbReference>
<gene>
    <name evidence="5" type="ORF">FRC53_06895</name>
</gene>
<evidence type="ECO:0000259" key="4">
    <source>
        <dbReference type="PROSITE" id="PS51898"/>
    </source>
</evidence>
<dbReference type="GO" id="GO:0006310">
    <property type="term" value="P:DNA recombination"/>
    <property type="evidence" value="ECO:0007669"/>
    <property type="project" value="UniProtKB-KW"/>
</dbReference>